<dbReference type="InterPro" id="IPR007016">
    <property type="entry name" value="O-antigen_ligase-rel_domated"/>
</dbReference>
<feature type="transmembrane region" description="Helical" evidence="5">
    <location>
        <begin position="229"/>
        <end position="247"/>
    </location>
</feature>
<dbReference type="Proteomes" id="UP000070541">
    <property type="component" value="Unassembled WGS sequence"/>
</dbReference>
<evidence type="ECO:0000256" key="3">
    <source>
        <dbReference type="ARBA" id="ARBA00022989"/>
    </source>
</evidence>
<comment type="subcellular location">
    <subcellularLocation>
        <location evidence="1">Membrane</location>
        <topology evidence="1">Multi-pass membrane protein</topology>
    </subcellularLocation>
</comment>
<evidence type="ECO:0000313" key="8">
    <source>
        <dbReference type="Proteomes" id="UP000070541"/>
    </source>
</evidence>
<dbReference type="EMBL" id="LQOG01000030">
    <property type="protein sequence ID" value="KXT60204.1"/>
    <property type="molecule type" value="Genomic_DNA"/>
</dbReference>
<dbReference type="InterPro" id="IPR051533">
    <property type="entry name" value="WaaL-like"/>
</dbReference>
<feature type="transmembrane region" description="Helical" evidence="5">
    <location>
        <begin position="38"/>
        <end position="57"/>
    </location>
</feature>
<accession>A0A139M957</accession>
<evidence type="ECO:0000256" key="4">
    <source>
        <dbReference type="ARBA" id="ARBA00023136"/>
    </source>
</evidence>
<dbReference type="RefSeq" id="WP_061417608.1">
    <property type="nucleotide sequence ID" value="NZ_KQ969037.1"/>
</dbReference>
<sequence>MMKRIYYHLLAIVAWTLPNSYAFIDSLKVFFPNISLQIAGSLLAVVSIGIFITRIYYTRYEVFISLLICIFILIFYSTRFFYSTNVELYQSFFNSFLIRPVPAILVAMLLAKNNHIKGFIKWSEPMMIFYTLTSFLAALSPRNSIIIYQSLSYYAMTAYMINVFNIIYKEKILEEQLTYFRFSAWNFIRYFLLLIQAFNALSGGGRGAFILLIIFTGILLIRIAMKFKFLFSFIGGLSAIALVVFFTKGLDLTWLLNMDGGERLLNFFGRPERISTDNRLLIYDTVWSAIQEKPFLGWGVGSTFLKFNGYSHNIVLDLLHDMGSFGLLIILSAFCASSVILYKLRKIDWKVNLFILMFLEVYVHMSFSGSYLADGRLWFLVIFTYCYYRWKVQEKDEVSNFII</sequence>
<reference evidence="7 8" key="1">
    <citation type="submission" date="2016-01" db="EMBL/GenBank/DDBJ databases">
        <title>Highly variable Streptococcus oralis are common among viridans streptococci isolated from primates.</title>
        <authorList>
            <person name="Denapaite D."/>
            <person name="Rieger M."/>
            <person name="Koendgen S."/>
            <person name="Brueckner R."/>
            <person name="Ochigava I."/>
            <person name="Kappeler P."/>
            <person name="Maetz-Rensing K."/>
            <person name="Leendertz F."/>
            <person name="Hakenbeck R."/>
        </authorList>
    </citation>
    <scope>NUCLEOTIDE SEQUENCE [LARGE SCALE GENOMIC DNA]</scope>
    <source>
        <strain evidence="7 8">DD05</strain>
    </source>
</reference>
<proteinExistence type="predicted"/>
<keyword evidence="3 5" id="KW-1133">Transmembrane helix</keyword>
<feature type="transmembrane region" description="Helical" evidence="5">
    <location>
        <begin position="204"/>
        <end position="222"/>
    </location>
</feature>
<evidence type="ECO:0000256" key="1">
    <source>
        <dbReference type="ARBA" id="ARBA00004141"/>
    </source>
</evidence>
<dbReference type="AlphaFoldDB" id="A0A139M957"/>
<gene>
    <name evidence="7" type="ORF">SORDD05_01083</name>
</gene>
<name>A0A139M957_STROR</name>
<dbReference type="Pfam" id="PF04932">
    <property type="entry name" value="Wzy_C"/>
    <property type="match status" value="1"/>
</dbReference>
<feature type="transmembrane region" description="Helical" evidence="5">
    <location>
        <begin position="349"/>
        <end position="365"/>
    </location>
</feature>
<feature type="domain" description="O-antigen ligase-related" evidence="6">
    <location>
        <begin position="192"/>
        <end position="331"/>
    </location>
</feature>
<feature type="transmembrane region" description="Helical" evidence="5">
    <location>
        <begin position="122"/>
        <end position="139"/>
    </location>
</feature>
<evidence type="ECO:0000256" key="5">
    <source>
        <dbReference type="SAM" id="Phobius"/>
    </source>
</evidence>
<keyword evidence="2 5" id="KW-0812">Transmembrane</keyword>
<feature type="transmembrane region" description="Helical" evidence="5">
    <location>
        <begin position="145"/>
        <end position="167"/>
    </location>
</feature>
<keyword evidence="4 5" id="KW-0472">Membrane</keyword>
<comment type="caution">
    <text evidence="7">The sequence shown here is derived from an EMBL/GenBank/DDBJ whole genome shotgun (WGS) entry which is preliminary data.</text>
</comment>
<evidence type="ECO:0000259" key="6">
    <source>
        <dbReference type="Pfam" id="PF04932"/>
    </source>
</evidence>
<evidence type="ECO:0000313" key="7">
    <source>
        <dbReference type="EMBL" id="KXT60204.1"/>
    </source>
</evidence>
<feature type="transmembrane region" description="Helical" evidence="5">
    <location>
        <begin position="179"/>
        <end position="198"/>
    </location>
</feature>
<dbReference type="PATRIC" id="fig|1303.76.peg.1129"/>
<dbReference type="GO" id="GO:0016020">
    <property type="term" value="C:membrane"/>
    <property type="evidence" value="ECO:0007669"/>
    <property type="project" value="UniProtKB-SubCell"/>
</dbReference>
<feature type="transmembrane region" description="Helical" evidence="5">
    <location>
        <begin position="322"/>
        <end position="342"/>
    </location>
</feature>
<dbReference type="PANTHER" id="PTHR37422:SF17">
    <property type="entry name" value="O-ANTIGEN LIGASE"/>
    <property type="match status" value="1"/>
</dbReference>
<feature type="transmembrane region" description="Helical" evidence="5">
    <location>
        <begin position="62"/>
        <end position="82"/>
    </location>
</feature>
<evidence type="ECO:0000256" key="2">
    <source>
        <dbReference type="ARBA" id="ARBA00022692"/>
    </source>
</evidence>
<dbReference type="PANTHER" id="PTHR37422">
    <property type="entry name" value="TEICHURONIC ACID BIOSYNTHESIS PROTEIN TUAE"/>
    <property type="match status" value="1"/>
</dbReference>
<feature type="transmembrane region" description="Helical" evidence="5">
    <location>
        <begin position="88"/>
        <end position="110"/>
    </location>
</feature>
<organism evidence="7 8">
    <name type="scientific">Streptococcus oralis</name>
    <dbReference type="NCBI Taxonomy" id="1303"/>
    <lineage>
        <taxon>Bacteria</taxon>
        <taxon>Bacillati</taxon>
        <taxon>Bacillota</taxon>
        <taxon>Bacilli</taxon>
        <taxon>Lactobacillales</taxon>
        <taxon>Streptococcaceae</taxon>
        <taxon>Streptococcus</taxon>
    </lineage>
</organism>
<protein>
    <submittedName>
        <fullName evidence="7">Capsular polysaccharide synthesis enzyme Cap5J</fullName>
    </submittedName>
</protein>